<organism evidence="1 2">
    <name type="scientific">Candidatus Symbiobacter mobilis CR</name>
    <dbReference type="NCBI Taxonomy" id="946483"/>
    <lineage>
        <taxon>Bacteria</taxon>
        <taxon>Pseudomonadati</taxon>
        <taxon>Pseudomonadota</taxon>
        <taxon>Betaproteobacteria</taxon>
        <taxon>Burkholderiales</taxon>
        <taxon>Comamonadaceae</taxon>
    </lineage>
</organism>
<evidence type="ECO:0000313" key="2">
    <source>
        <dbReference type="Proteomes" id="UP000017184"/>
    </source>
</evidence>
<protein>
    <submittedName>
        <fullName evidence="1">Uncharacterized protein</fullName>
    </submittedName>
</protein>
<dbReference type="HOGENOM" id="CLU_2354580_0_0_4"/>
<dbReference type="KEGG" id="cbx:Cenrod_0100"/>
<accession>U5N7Q5</accession>
<name>U5N7Q5_9BURK</name>
<gene>
    <name evidence="1" type="ORF">Cenrod_0100</name>
</gene>
<dbReference type="AlphaFoldDB" id="U5N7Q5"/>
<dbReference type="EMBL" id="CP004885">
    <property type="protein sequence ID" value="AGX86234.1"/>
    <property type="molecule type" value="Genomic_DNA"/>
</dbReference>
<proteinExistence type="predicted"/>
<sequence>MSTDGPGKQQGCPQKTADRVRGYVHDVPFLMVIAFVDHADSAAFGSNRLATPPSTPQEGTILPKQVLWDSRYSRCRRTLPCSMYRIGQQRYHISSS</sequence>
<keyword evidence="2" id="KW-1185">Reference proteome</keyword>
<reference evidence="1 2" key="1">
    <citation type="journal article" date="2013" name="Genome Biol.">
        <title>Genomic analysis reveals key aspects of prokaryotic symbiosis in the phototrophic consortium "Chlorochromatium aggregatum".</title>
        <authorList>
            <person name="Liu Z."/>
            <person name="Muller J."/>
            <person name="Li T."/>
            <person name="Alvey R.M."/>
            <person name="Vogl K."/>
            <person name="Frigaard N.U."/>
            <person name="Rockwell N.C."/>
            <person name="Boyd E.S."/>
            <person name="Tomsho L.P."/>
            <person name="Schuster S.C."/>
            <person name="Henke P."/>
            <person name="Rohde M."/>
            <person name="Overmann J."/>
            <person name="Bryant D.A."/>
        </authorList>
    </citation>
    <scope>NUCLEOTIDE SEQUENCE [LARGE SCALE GENOMIC DNA]</scope>
    <source>
        <strain evidence="1">CR</strain>
    </source>
</reference>
<dbReference type="STRING" id="946483.Cenrod_0100"/>
<dbReference type="Proteomes" id="UP000017184">
    <property type="component" value="Chromosome"/>
</dbReference>
<evidence type="ECO:0000313" key="1">
    <source>
        <dbReference type="EMBL" id="AGX86234.1"/>
    </source>
</evidence>